<reference evidence="2" key="1">
    <citation type="submission" date="2020-01" db="EMBL/GenBank/DDBJ databases">
        <authorList>
            <person name="Chen W.-M."/>
        </authorList>
    </citation>
    <scope>NUCLEOTIDE SEQUENCE</scope>
    <source>
        <strain evidence="2">CYK-10</strain>
    </source>
</reference>
<gene>
    <name evidence="2" type="ORF">GV832_12610</name>
</gene>
<protein>
    <recommendedName>
        <fullName evidence="4">Cation transport ATPase</fullName>
    </recommendedName>
</protein>
<evidence type="ECO:0008006" key="4">
    <source>
        <dbReference type="Google" id="ProtNLM"/>
    </source>
</evidence>
<keyword evidence="1" id="KW-0732">Signal</keyword>
<sequence length="201" mass="20503">MRLLPALALLPLLAACELSLPALPGQGLREVQILDKTLTVAAPRGYCIDPATSVDTGEAVVVLIGRCTSGGQVAAALLSMTIGTPGSAGVLAAGPDALSSFFTSVPGRKLLARDGVAAHVIVTEVKFGEGSLFLHLQDQEAGEYWRAIAGIQGRLVTISASGATGAPLTPEQGFKLVLETVELLDKRNPDSAPPAKPASAG</sequence>
<comment type="caution">
    <text evidence="2">The sequence shown here is derived from an EMBL/GenBank/DDBJ whole genome shotgun (WGS) entry which is preliminary data.</text>
</comment>
<name>A0AAE4Y9G0_9RHOB</name>
<dbReference type="RefSeq" id="WP_168775244.1">
    <property type="nucleotide sequence ID" value="NZ_JAABNR010000011.1"/>
</dbReference>
<dbReference type="AlphaFoldDB" id="A0AAE4Y9G0"/>
<evidence type="ECO:0000256" key="1">
    <source>
        <dbReference type="SAM" id="SignalP"/>
    </source>
</evidence>
<organism evidence="2 3">
    <name type="scientific">Stagnihabitans tardus</name>
    <dbReference type="NCBI Taxonomy" id="2699202"/>
    <lineage>
        <taxon>Bacteria</taxon>
        <taxon>Pseudomonadati</taxon>
        <taxon>Pseudomonadota</taxon>
        <taxon>Alphaproteobacteria</taxon>
        <taxon>Rhodobacterales</taxon>
        <taxon>Paracoccaceae</taxon>
        <taxon>Stagnihabitans</taxon>
    </lineage>
</organism>
<evidence type="ECO:0000313" key="2">
    <source>
        <dbReference type="EMBL" id="NBZ88426.1"/>
    </source>
</evidence>
<feature type="signal peptide" evidence="1">
    <location>
        <begin position="1"/>
        <end position="24"/>
    </location>
</feature>
<evidence type="ECO:0000313" key="3">
    <source>
        <dbReference type="Proteomes" id="UP001193501"/>
    </source>
</evidence>
<dbReference type="EMBL" id="JAABNR010000011">
    <property type="protein sequence ID" value="NBZ88426.1"/>
    <property type="molecule type" value="Genomic_DNA"/>
</dbReference>
<feature type="chain" id="PRO_5041972706" description="Cation transport ATPase" evidence="1">
    <location>
        <begin position="25"/>
        <end position="201"/>
    </location>
</feature>
<accession>A0AAE4Y9G0</accession>
<keyword evidence="3" id="KW-1185">Reference proteome</keyword>
<proteinExistence type="predicted"/>
<dbReference type="Proteomes" id="UP001193501">
    <property type="component" value="Unassembled WGS sequence"/>
</dbReference>
<dbReference type="PROSITE" id="PS51257">
    <property type="entry name" value="PROKAR_LIPOPROTEIN"/>
    <property type="match status" value="1"/>
</dbReference>